<proteinExistence type="predicted"/>
<organism evidence="1 2">
    <name type="scientific">Psilocybe cyanescens</name>
    <dbReference type="NCBI Taxonomy" id="93625"/>
    <lineage>
        <taxon>Eukaryota</taxon>
        <taxon>Fungi</taxon>
        <taxon>Dikarya</taxon>
        <taxon>Basidiomycota</taxon>
        <taxon>Agaricomycotina</taxon>
        <taxon>Agaricomycetes</taxon>
        <taxon>Agaricomycetidae</taxon>
        <taxon>Agaricales</taxon>
        <taxon>Agaricineae</taxon>
        <taxon>Strophariaceae</taxon>
        <taxon>Psilocybe</taxon>
    </lineage>
</organism>
<evidence type="ECO:0000313" key="1">
    <source>
        <dbReference type="EMBL" id="PPQ88555.1"/>
    </source>
</evidence>
<dbReference type="EMBL" id="NHYD01002059">
    <property type="protein sequence ID" value="PPQ88555.1"/>
    <property type="molecule type" value="Genomic_DNA"/>
</dbReference>
<name>A0A409XCR9_PSICY</name>
<evidence type="ECO:0000313" key="2">
    <source>
        <dbReference type="Proteomes" id="UP000283269"/>
    </source>
</evidence>
<accession>A0A409XCR9</accession>
<keyword evidence="2" id="KW-1185">Reference proteome</keyword>
<dbReference type="Proteomes" id="UP000283269">
    <property type="component" value="Unassembled WGS sequence"/>
</dbReference>
<gene>
    <name evidence="1" type="ORF">CVT25_009935</name>
</gene>
<reference evidence="1 2" key="1">
    <citation type="journal article" date="2018" name="Evol. Lett.">
        <title>Horizontal gene cluster transfer increased hallucinogenic mushroom diversity.</title>
        <authorList>
            <person name="Reynolds H.T."/>
            <person name="Vijayakumar V."/>
            <person name="Gluck-Thaler E."/>
            <person name="Korotkin H.B."/>
            <person name="Matheny P.B."/>
            <person name="Slot J.C."/>
        </authorList>
    </citation>
    <scope>NUCLEOTIDE SEQUENCE [LARGE SCALE GENOMIC DNA]</scope>
    <source>
        <strain evidence="1 2">2631</strain>
    </source>
</reference>
<dbReference type="InParanoid" id="A0A409XCR9"/>
<sequence length="78" mass="8665">MPPYKLDEGPPESEAYRRTCEENAEDNHAWIPTLFEERDRDMLAAMQQAQSPRKTSMTSASILVILPGVPFAVGDADA</sequence>
<comment type="caution">
    <text evidence="1">The sequence shown here is derived from an EMBL/GenBank/DDBJ whole genome shotgun (WGS) entry which is preliminary data.</text>
</comment>
<protein>
    <submittedName>
        <fullName evidence="1">Uncharacterized protein</fullName>
    </submittedName>
</protein>
<dbReference type="AlphaFoldDB" id="A0A409XCR9"/>